<dbReference type="Proteomes" id="UP000605897">
    <property type="component" value="Unassembled WGS sequence"/>
</dbReference>
<evidence type="ECO:0000259" key="2">
    <source>
        <dbReference type="Pfam" id="PF14028"/>
    </source>
</evidence>
<comment type="caution">
    <text evidence="3">The sequence shown here is derived from an EMBL/GenBank/DDBJ whole genome shotgun (WGS) entry which is preliminary data.</text>
</comment>
<dbReference type="NCBIfam" id="TIGR03891">
    <property type="entry name" value="thiopep_ocin"/>
    <property type="match status" value="1"/>
</dbReference>
<reference evidence="4" key="1">
    <citation type="journal article" date="2019" name="Int. J. Syst. Evol. Microbiol.">
        <title>The Global Catalogue of Microorganisms (GCM) 10K type strain sequencing project: providing services to taxonomists for standard genome sequencing and annotation.</title>
        <authorList>
            <consortium name="The Broad Institute Genomics Platform"/>
            <consortium name="The Broad Institute Genome Sequencing Center for Infectious Disease"/>
            <person name="Wu L."/>
            <person name="Ma J."/>
        </authorList>
    </citation>
    <scope>NUCLEOTIDE SEQUENCE [LARGE SCALE GENOMIC DNA]</scope>
    <source>
        <strain evidence="4">CGMCC 4.7677</strain>
    </source>
</reference>
<dbReference type="Pfam" id="PF14028">
    <property type="entry name" value="Lant_dehydr_C"/>
    <property type="match status" value="1"/>
</dbReference>
<name>A0ABQ3IWX5_9PSEU</name>
<organism evidence="3 4">
    <name type="scientific">Amycolatopsis deserti</name>
    <dbReference type="NCBI Taxonomy" id="185696"/>
    <lineage>
        <taxon>Bacteria</taxon>
        <taxon>Bacillati</taxon>
        <taxon>Actinomycetota</taxon>
        <taxon>Actinomycetes</taxon>
        <taxon>Pseudonocardiales</taxon>
        <taxon>Pseudonocardiaceae</taxon>
        <taxon>Amycolatopsis</taxon>
    </lineage>
</organism>
<proteinExistence type="predicted"/>
<evidence type="ECO:0000313" key="3">
    <source>
        <dbReference type="EMBL" id="GHE97315.1"/>
    </source>
</evidence>
<feature type="domain" description="Lantibiotic dehydratase N-terminal" evidence="1">
    <location>
        <begin position="30"/>
        <end position="645"/>
    </location>
</feature>
<dbReference type="RefSeq" id="WP_191245369.1">
    <property type="nucleotide sequence ID" value="NZ_BNAU01000003.1"/>
</dbReference>
<dbReference type="InterPro" id="IPR023809">
    <property type="entry name" value="Thiopep_bacteriocin_synth_dom"/>
</dbReference>
<feature type="domain" description="Thiopeptide-type bacteriocin biosynthesis" evidence="2">
    <location>
        <begin position="707"/>
        <end position="934"/>
    </location>
</feature>
<evidence type="ECO:0000259" key="1">
    <source>
        <dbReference type="Pfam" id="PF04738"/>
    </source>
</evidence>
<sequence length="949" mass="105120">MFTCAGPALLRAAVRPRVWGPIPPLEDLAADETLVEAVEAASPSLARDVLRVVRGEPVKDKVRRRGALALAKYHLRMTSRPTPFGLFAGVAPVRLGADPELRFGDRHRPTSRTDAEWLDGVLGRLRTDPVVLTRTILVANNVSVLRGDRLVLPERYEGARRREASIRFTPLVRAVREMTVTPVAWPDLVEQLCRRFRRTGFEGVLRQLVEVGVLLTDLDPPPDCADPLAHVLDRVPAEHPMHAELSAILRELRAADVAGEDRRSRLRAVATRMRALHDVDDVIQTDLRLDVSATLPAALGVEAARAAEALWRLGSTAGPSWLDGYRKRFLERYGSDRLVPVLELLDDTRGMGLPDFTQRPDRPGQRGLIEILLAAVREGRDEIELDDPLIDLLAEDPPSRRPVSMELCAEVLAPSWDALCAGEFRLVIGENLGSPQAGSTVARFAHLMPELDAELTALVRDGAPAGAAQVACRPRTTRSANVASVPQRLPMRIPVSCGPSVGDVTDLALDDLAVGATQDELYLVDLASGRRVVPVSGSMLNPRSGHVPPVARFLLELGEQENPSCLPWRWGDLSTAPMLPRVRYGRTVLAPARWLPSREMLDPSSDWPDAVRNWRDRWDVPRWVQLTSSDNRIAIDLDDPGHLAVFRAELRKTPRLVVQEVLSRGDGWLDGHACEVVFQLLGERPAARPVPATRTRSDALQLPGGDWLYAKLYAGDAAQRQILQSRLSELVAGVEDWHFVRYADPDPHLRIRFAGKPDVLWTTLLPRLHAWAAGLRAEGLLSRLVLDSYDPEVERYGGPDAIAGAERVFHADSLVALAMLDRDSDDLAALSVLDLVRHFGQPPEILDWLAASVPLDLRRSVARDRREAFAAAIDATGRPSLDQPWRQRSRAVVEYLRRVAPEQHGRVALSLAHMHCNRLFGIDRAREQEVYALVHGGLALRMDRGRHGR</sequence>
<gene>
    <name evidence="3" type="ORF">GCM10017786_32520</name>
</gene>
<accession>A0ABQ3IWX5</accession>
<protein>
    <submittedName>
        <fullName evidence="3">Lantibiotic dehydratase</fullName>
    </submittedName>
</protein>
<evidence type="ECO:0000313" key="4">
    <source>
        <dbReference type="Proteomes" id="UP000605897"/>
    </source>
</evidence>
<dbReference type="EMBL" id="BNAU01000003">
    <property type="protein sequence ID" value="GHE97315.1"/>
    <property type="molecule type" value="Genomic_DNA"/>
</dbReference>
<keyword evidence="4" id="KW-1185">Reference proteome</keyword>
<dbReference type="Pfam" id="PF04738">
    <property type="entry name" value="Lant_dehydr_N"/>
    <property type="match status" value="1"/>
</dbReference>
<dbReference type="InterPro" id="IPR006827">
    <property type="entry name" value="Lant_deHydtase_N"/>
</dbReference>